<comment type="caution">
    <text evidence="8">The sequence shown here is derived from an EMBL/GenBank/DDBJ whole genome shotgun (WGS) entry which is preliminary data.</text>
</comment>
<dbReference type="CDD" id="cd18773">
    <property type="entry name" value="PDC1_HK_sensor"/>
    <property type="match status" value="1"/>
</dbReference>
<evidence type="ECO:0000313" key="9">
    <source>
        <dbReference type="Proteomes" id="UP001596976"/>
    </source>
</evidence>
<reference evidence="9" key="1">
    <citation type="journal article" date="2019" name="Int. J. Syst. Evol. Microbiol.">
        <title>The Global Catalogue of Microorganisms (GCM) 10K type strain sequencing project: providing services to taxonomists for standard genome sequencing and annotation.</title>
        <authorList>
            <consortium name="The Broad Institute Genomics Platform"/>
            <consortium name="The Broad Institute Genome Sequencing Center for Infectious Disease"/>
            <person name="Wu L."/>
            <person name="Ma J."/>
        </authorList>
    </citation>
    <scope>NUCLEOTIDE SEQUENCE [LARGE SCALE GENOMIC DNA]</scope>
    <source>
        <strain evidence="9">CCUG 63563</strain>
    </source>
</reference>
<evidence type="ECO:0000259" key="7">
    <source>
        <dbReference type="PROSITE" id="PS50887"/>
    </source>
</evidence>
<evidence type="ECO:0000313" key="8">
    <source>
        <dbReference type="EMBL" id="MFD0944570.1"/>
    </source>
</evidence>
<dbReference type="Proteomes" id="UP001596976">
    <property type="component" value="Unassembled WGS sequence"/>
</dbReference>
<dbReference type="NCBIfam" id="TIGR00254">
    <property type="entry name" value="GGDEF"/>
    <property type="match status" value="1"/>
</dbReference>
<dbReference type="GO" id="GO:0052621">
    <property type="term" value="F:diguanylate cyclase activity"/>
    <property type="evidence" value="ECO:0007669"/>
    <property type="project" value="UniProtKB-EC"/>
</dbReference>
<dbReference type="InterPro" id="IPR033479">
    <property type="entry name" value="dCache_1"/>
</dbReference>
<dbReference type="CDD" id="cd18774">
    <property type="entry name" value="PDC2_HK_sensor"/>
    <property type="match status" value="1"/>
</dbReference>
<evidence type="ECO:0000256" key="2">
    <source>
        <dbReference type="ARBA" id="ARBA00022475"/>
    </source>
</evidence>
<organism evidence="8 9">
    <name type="scientific">Savagea faecisuis</name>
    <dbReference type="NCBI Taxonomy" id="1274803"/>
    <lineage>
        <taxon>Bacteria</taxon>
        <taxon>Bacillati</taxon>
        <taxon>Bacillota</taxon>
        <taxon>Bacilli</taxon>
        <taxon>Bacillales</taxon>
        <taxon>Caryophanaceae</taxon>
        <taxon>Savagea</taxon>
    </lineage>
</organism>
<protein>
    <submittedName>
        <fullName evidence="8">Sensor domain-containing diguanylate cyclase</fullName>
        <ecNumber evidence="8">2.7.7.65</ecNumber>
    </submittedName>
</protein>
<dbReference type="PROSITE" id="PS50887">
    <property type="entry name" value="GGDEF"/>
    <property type="match status" value="1"/>
</dbReference>
<dbReference type="Pfam" id="PF02743">
    <property type="entry name" value="dCache_1"/>
    <property type="match status" value="1"/>
</dbReference>
<comment type="subcellular location">
    <subcellularLocation>
        <location evidence="1">Cell membrane</location>
        <topology evidence="1">Multi-pass membrane protein</topology>
    </subcellularLocation>
</comment>
<feature type="transmembrane region" description="Helical" evidence="6">
    <location>
        <begin position="284"/>
        <end position="302"/>
    </location>
</feature>
<dbReference type="SUPFAM" id="SSF103190">
    <property type="entry name" value="Sensory domain-like"/>
    <property type="match status" value="2"/>
</dbReference>
<accession>A0ABW3GZB9</accession>
<name>A0ABW3GZB9_9BACL</name>
<dbReference type="Gene3D" id="3.30.450.20">
    <property type="entry name" value="PAS domain"/>
    <property type="match status" value="1"/>
</dbReference>
<gene>
    <name evidence="8" type="ORF">ACFQ0V_12545</name>
</gene>
<dbReference type="PANTHER" id="PTHR45138">
    <property type="entry name" value="REGULATORY COMPONENTS OF SENSORY TRANSDUCTION SYSTEM"/>
    <property type="match status" value="1"/>
</dbReference>
<keyword evidence="5 6" id="KW-0472">Membrane</keyword>
<dbReference type="EC" id="2.7.7.65" evidence="8"/>
<dbReference type="InterPro" id="IPR043128">
    <property type="entry name" value="Rev_trsase/Diguanyl_cyclase"/>
</dbReference>
<keyword evidence="8" id="KW-0548">Nucleotidyltransferase</keyword>
<sequence>MFKQKITLLQLLSGLMIASTILIFGSGLAVNYNVTNKEFVSQSLDTNKMYASKLADTADLYLEEMMQLLQFSASKIAQNYTDEKTRQNEIDHLANQVRSFNSLTVLTTDYEVLHTSINNSHLQGSKLQTETAKEAIAAQKPFISTPFETVTNKLGIFLSHPIFHEDGRYLGVVGGTIYLKENNALRTILGAHYYRDGSFVYVIDREGFILYHDDFEKIGSKVTNETIIHRISEYRSGASQITGDDGKRSIAGYASIQKANWGVVSERPYAQVTAPATHVLKRTALSSLPFIVISLLIILLTAKFITKPLRSLATLVEQTSQNTSAEKMKNVNDWYYEAHQMKLSIMKSIGSFQEQVSYYHTKSVVDPLTGLTNRRTMDDLLDRWIEEKSAFVLLIIDLDHFKNVNDTYGHAVGDDVLRYLANMMTELVEGEDEICCRYGGEEFVILFKNKPLPYVIEKAETLRQQLEETDSPTGHPITMSAGIGAFPLHTSAPAELFELVDEALYESKRNGRNRVTVVTEQEQ</sequence>
<dbReference type="SUPFAM" id="SSF55073">
    <property type="entry name" value="Nucleotide cyclase"/>
    <property type="match status" value="1"/>
</dbReference>
<evidence type="ECO:0000256" key="4">
    <source>
        <dbReference type="ARBA" id="ARBA00022989"/>
    </source>
</evidence>
<dbReference type="CDD" id="cd01949">
    <property type="entry name" value="GGDEF"/>
    <property type="match status" value="1"/>
</dbReference>
<keyword evidence="4 6" id="KW-1133">Transmembrane helix</keyword>
<evidence type="ECO:0000256" key="6">
    <source>
        <dbReference type="SAM" id="Phobius"/>
    </source>
</evidence>
<evidence type="ECO:0000256" key="3">
    <source>
        <dbReference type="ARBA" id="ARBA00022692"/>
    </source>
</evidence>
<evidence type="ECO:0000256" key="1">
    <source>
        <dbReference type="ARBA" id="ARBA00004651"/>
    </source>
</evidence>
<keyword evidence="3 6" id="KW-0812">Transmembrane</keyword>
<keyword evidence="9" id="KW-1185">Reference proteome</keyword>
<dbReference type="Gene3D" id="3.30.70.270">
    <property type="match status" value="1"/>
</dbReference>
<feature type="domain" description="GGDEF" evidence="7">
    <location>
        <begin position="389"/>
        <end position="520"/>
    </location>
</feature>
<dbReference type="InterPro" id="IPR029787">
    <property type="entry name" value="Nucleotide_cyclase"/>
</dbReference>
<proteinExistence type="predicted"/>
<dbReference type="InterPro" id="IPR000160">
    <property type="entry name" value="GGDEF_dom"/>
</dbReference>
<dbReference type="SMART" id="SM00267">
    <property type="entry name" value="GGDEF"/>
    <property type="match status" value="1"/>
</dbReference>
<keyword evidence="2" id="KW-1003">Cell membrane</keyword>
<dbReference type="EMBL" id="JBHTJF010000043">
    <property type="protein sequence ID" value="MFD0944570.1"/>
    <property type="molecule type" value="Genomic_DNA"/>
</dbReference>
<keyword evidence="8" id="KW-0808">Transferase</keyword>
<dbReference type="InterPro" id="IPR029151">
    <property type="entry name" value="Sensor-like_sf"/>
</dbReference>
<dbReference type="InterPro" id="IPR050469">
    <property type="entry name" value="Diguanylate_Cyclase"/>
</dbReference>
<dbReference type="PANTHER" id="PTHR45138:SF9">
    <property type="entry name" value="DIGUANYLATE CYCLASE DGCM-RELATED"/>
    <property type="match status" value="1"/>
</dbReference>
<dbReference type="RefSeq" id="WP_381014180.1">
    <property type="nucleotide sequence ID" value="NZ_JBHTJF010000043.1"/>
</dbReference>
<dbReference type="Pfam" id="PF00990">
    <property type="entry name" value="GGDEF"/>
    <property type="match status" value="1"/>
</dbReference>
<evidence type="ECO:0000256" key="5">
    <source>
        <dbReference type="ARBA" id="ARBA00023136"/>
    </source>
</evidence>